<keyword evidence="1" id="KW-0812">Transmembrane</keyword>
<dbReference type="EMBL" id="BAIV01000018">
    <property type="protein sequence ID" value="GAE84627.1"/>
    <property type="molecule type" value="Genomic_DNA"/>
</dbReference>
<keyword evidence="1" id="KW-0472">Membrane</keyword>
<comment type="caution">
    <text evidence="2">The sequence shown here is derived from an EMBL/GenBank/DDBJ whole genome shotgun (WGS) entry which is preliminary data.</text>
</comment>
<gene>
    <name evidence="2" type="ORF">JCM10512_2985</name>
</gene>
<evidence type="ECO:0000313" key="3">
    <source>
        <dbReference type="Proteomes" id="UP000019131"/>
    </source>
</evidence>
<protein>
    <submittedName>
        <fullName evidence="2">Uncharacterized protein</fullName>
    </submittedName>
</protein>
<keyword evidence="1" id="KW-1133">Transmembrane helix</keyword>
<accession>W4UUY3</accession>
<feature type="transmembrane region" description="Helical" evidence="1">
    <location>
        <begin position="6"/>
        <end position="27"/>
    </location>
</feature>
<name>W4UUY3_9BACE</name>
<dbReference type="Proteomes" id="UP000019131">
    <property type="component" value="Unassembled WGS sequence"/>
</dbReference>
<keyword evidence="3" id="KW-1185">Reference proteome</keyword>
<dbReference type="AlphaFoldDB" id="W4UUY3"/>
<feature type="transmembrane region" description="Helical" evidence="1">
    <location>
        <begin position="34"/>
        <end position="57"/>
    </location>
</feature>
<reference evidence="2 3" key="1">
    <citation type="journal article" date="2014" name="Genome Announc.">
        <title>Draft Genome Sequence of Bacteroides reticulotermitis Strain JCM 10512T, Isolated from the Gut of a Termite.</title>
        <authorList>
            <person name="Yuki M."/>
            <person name="Oshima K."/>
            <person name="Suda W."/>
            <person name="Sakamoto M."/>
            <person name="Iida T."/>
            <person name="Hattori M."/>
            <person name="Ohkuma M."/>
        </authorList>
    </citation>
    <scope>NUCLEOTIDE SEQUENCE [LARGE SCALE GENOMIC DNA]</scope>
    <source>
        <strain evidence="2 3">JCM 10512</strain>
    </source>
</reference>
<evidence type="ECO:0000313" key="2">
    <source>
        <dbReference type="EMBL" id="GAE84627.1"/>
    </source>
</evidence>
<proteinExistence type="predicted"/>
<dbReference type="STRING" id="1445607.JCM10512_2985"/>
<evidence type="ECO:0000256" key="1">
    <source>
        <dbReference type="SAM" id="Phobius"/>
    </source>
</evidence>
<organism evidence="2 3">
    <name type="scientific">Bacteroides reticulotermitis JCM 10512</name>
    <dbReference type="NCBI Taxonomy" id="1445607"/>
    <lineage>
        <taxon>Bacteria</taxon>
        <taxon>Pseudomonadati</taxon>
        <taxon>Bacteroidota</taxon>
        <taxon>Bacteroidia</taxon>
        <taxon>Bacteroidales</taxon>
        <taxon>Bacteroidaceae</taxon>
        <taxon>Bacteroides</taxon>
    </lineage>
</organism>
<sequence>MWQTPWGYPEGIVTVIGIVIVGFMLQITIGSFNFYLLAAPVNMILGGVLIGLCYSPYSYAKLHFSDGSQVFRFRYA</sequence>